<name>A0A9P5CHQ5_9HYPO</name>
<sequence>MFASPKASQTHPIQPTLPFGLQPVSNTNPRGDTELPLKEALICLIPDNSPLHFLPSFRIPGQALRTGPRMFRSKQMLDFGPRAP</sequence>
<comment type="caution">
    <text evidence="2">The sequence shown here is derived from an EMBL/GenBank/DDBJ whole genome shotgun (WGS) entry which is preliminary data.</text>
</comment>
<protein>
    <submittedName>
        <fullName evidence="2">Uncharacterized protein</fullName>
    </submittedName>
</protein>
<feature type="compositionally biased region" description="Polar residues" evidence="1">
    <location>
        <begin position="1"/>
        <end position="13"/>
    </location>
</feature>
<dbReference type="EMBL" id="QLNT01000004">
    <property type="protein sequence ID" value="KAF3075063.1"/>
    <property type="molecule type" value="Genomic_DNA"/>
</dbReference>
<evidence type="ECO:0000313" key="3">
    <source>
        <dbReference type="Proteomes" id="UP000801864"/>
    </source>
</evidence>
<feature type="region of interest" description="Disordered" evidence="1">
    <location>
        <begin position="1"/>
        <end position="32"/>
    </location>
</feature>
<gene>
    <name evidence="2" type="ORF">CFAM422_003087</name>
</gene>
<evidence type="ECO:0000313" key="2">
    <source>
        <dbReference type="EMBL" id="KAF3075063.1"/>
    </source>
</evidence>
<dbReference type="AlphaFoldDB" id="A0A9P5CHQ5"/>
<keyword evidence="3" id="KW-1185">Reference proteome</keyword>
<dbReference type="Proteomes" id="UP000801864">
    <property type="component" value="Unassembled WGS sequence"/>
</dbReference>
<organism evidence="2 3">
    <name type="scientific">Trichoderma lentiforme</name>
    <dbReference type="NCBI Taxonomy" id="1567552"/>
    <lineage>
        <taxon>Eukaryota</taxon>
        <taxon>Fungi</taxon>
        <taxon>Dikarya</taxon>
        <taxon>Ascomycota</taxon>
        <taxon>Pezizomycotina</taxon>
        <taxon>Sordariomycetes</taxon>
        <taxon>Hypocreomycetidae</taxon>
        <taxon>Hypocreales</taxon>
        <taxon>Hypocreaceae</taxon>
        <taxon>Trichoderma</taxon>
    </lineage>
</organism>
<evidence type="ECO:0000256" key="1">
    <source>
        <dbReference type="SAM" id="MobiDB-lite"/>
    </source>
</evidence>
<reference evidence="2 3" key="1">
    <citation type="submission" date="2018-06" db="EMBL/GenBank/DDBJ databases">
        <title>Genome analysis of cellulolytic fungus Trichoderma lentiforme CFAM-422.</title>
        <authorList>
            <person name="Steindorff A.S."/>
            <person name="Formighieri E.F."/>
            <person name="Midorikawa G.E.O."/>
            <person name="Tamietti M.S."/>
            <person name="Ramos E.Z."/>
            <person name="Silva A.S."/>
            <person name="Bon E.P.S."/>
            <person name="Mendes T.D."/>
            <person name="Damaso M.C.T."/>
            <person name="Favaro L.C.L."/>
        </authorList>
    </citation>
    <scope>NUCLEOTIDE SEQUENCE [LARGE SCALE GENOMIC DNA]</scope>
    <source>
        <strain evidence="2 3">CFAM-422</strain>
    </source>
</reference>
<accession>A0A9P5CHQ5</accession>
<proteinExistence type="predicted"/>